<organism evidence="6 7">
    <name type="scientific">Halotalea alkalilenta</name>
    <dbReference type="NCBI Taxonomy" id="376489"/>
    <lineage>
        <taxon>Bacteria</taxon>
        <taxon>Pseudomonadati</taxon>
        <taxon>Pseudomonadota</taxon>
        <taxon>Gammaproteobacteria</taxon>
        <taxon>Oceanospirillales</taxon>
        <taxon>Halomonadaceae</taxon>
        <taxon>Halotalea</taxon>
    </lineage>
</organism>
<dbReference type="GO" id="GO:0005524">
    <property type="term" value="F:ATP binding"/>
    <property type="evidence" value="ECO:0007669"/>
    <property type="project" value="UniProtKB-KW"/>
</dbReference>
<dbReference type="NCBIfam" id="NF008453">
    <property type="entry name" value="PRK11308.1"/>
    <property type="match status" value="2"/>
</dbReference>
<sequence>MSSTEDLPLLAVEGMTIAANGKVVVDDIGFELFRGETIAIVGESGSGKTLATRALMGLLPTGVECDEGRMRFDGKEYRIDELRALKTLRGHRLGMIFQEPMTSLNPALKIGRQLHEGLKLHTRISRAEREQRILAMLERVGLTRDANLLECYPHEFSGGMRQRIMIASVMLMSPSLVIADEPTTALDAVVQREVMETLLALTREQGNAAILISHDLAMVAHYASRILVMREGRLVEQGTTERLLAAPQHPYTRKLLDALPRRIALPTPEHSGPPVLSLNQAVIEYPGRKRWFGAAIAKRAVDDFSVAVAKGETVALVGASGSGKTTVGKAIVGLVPLRSGELCFSGTPWSAMDQRQRRAWRLDCQMIQQDPFSSLDPRMRVRQIIDEPLRLVDTMNRAQRQARIWEVVEEVGLDPAFLERFPHQLSGGQRQRVAIARAIARKPRFIVADEPTSALDMTVQKQILTLLGELQRHYGFACLLITHDLGVVEQIAHRVVVMEQGRIVESGERDEVLDAPRHAYTRRLLSSLPLLSACDSGGFQLKPRAFIDPVEQES</sequence>
<dbReference type="InterPro" id="IPR017871">
    <property type="entry name" value="ABC_transporter-like_CS"/>
</dbReference>
<dbReference type="SMART" id="SM00382">
    <property type="entry name" value="AAA"/>
    <property type="match status" value="2"/>
</dbReference>
<reference evidence="6 7" key="1">
    <citation type="submission" date="2016-04" db="EMBL/GenBank/DDBJ databases">
        <title>Complete Genome Sequence of Halotalea alkalilenta IHB B 13600.</title>
        <authorList>
            <person name="Swarnkar M.K."/>
            <person name="Sharma A."/>
            <person name="Kaushal K."/>
            <person name="Soni R."/>
            <person name="Rana S."/>
            <person name="Singh A.K."/>
            <person name="Gulati A."/>
        </authorList>
    </citation>
    <scope>NUCLEOTIDE SEQUENCE [LARGE SCALE GENOMIC DNA]</scope>
    <source>
        <strain evidence="6 7">IHB B 13600</strain>
    </source>
</reference>
<evidence type="ECO:0000256" key="4">
    <source>
        <dbReference type="ARBA" id="ARBA00022840"/>
    </source>
</evidence>
<dbReference type="KEGG" id="haa:A5892_01760"/>
<dbReference type="PANTHER" id="PTHR43776">
    <property type="entry name" value="TRANSPORT ATP-BINDING PROTEIN"/>
    <property type="match status" value="1"/>
</dbReference>
<dbReference type="InterPro" id="IPR027417">
    <property type="entry name" value="P-loop_NTPase"/>
</dbReference>
<comment type="similarity">
    <text evidence="1">Belongs to the ABC transporter superfamily.</text>
</comment>
<evidence type="ECO:0000256" key="1">
    <source>
        <dbReference type="ARBA" id="ARBA00005417"/>
    </source>
</evidence>
<dbReference type="STRING" id="376489.A5892_01760"/>
<dbReference type="CDD" id="cd03257">
    <property type="entry name" value="ABC_NikE_OppD_transporters"/>
    <property type="match status" value="2"/>
</dbReference>
<dbReference type="AlphaFoldDB" id="A0A172YAV7"/>
<evidence type="ECO:0000259" key="5">
    <source>
        <dbReference type="PROSITE" id="PS50893"/>
    </source>
</evidence>
<dbReference type="InterPro" id="IPR013563">
    <property type="entry name" value="Oligopep_ABC_C"/>
</dbReference>
<protein>
    <submittedName>
        <fullName evidence="6">Peptide ABC transporter ATP-binding protein</fullName>
    </submittedName>
</protein>
<dbReference type="GO" id="GO:0016887">
    <property type="term" value="F:ATP hydrolysis activity"/>
    <property type="evidence" value="ECO:0007669"/>
    <property type="project" value="InterPro"/>
</dbReference>
<evidence type="ECO:0000313" key="6">
    <source>
        <dbReference type="EMBL" id="ANF56344.1"/>
    </source>
</evidence>
<dbReference type="InterPro" id="IPR003593">
    <property type="entry name" value="AAA+_ATPase"/>
</dbReference>
<dbReference type="EMBL" id="CP015243">
    <property type="protein sequence ID" value="ANF56344.1"/>
    <property type="molecule type" value="Genomic_DNA"/>
</dbReference>
<accession>A0A172YAV7</accession>
<dbReference type="SUPFAM" id="SSF52540">
    <property type="entry name" value="P-loop containing nucleoside triphosphate hydrolases"/>
    <property type="match status" value="2"/>
</dbReference>
<dbReference type="Pfam" id="PF08352">
    <property type="entry name" value="oligo_HPY"/>
    <property type="match status" value="2"/>
</dbReference>
<proteinExistence type="inferred from homology"/>
<dbReference type="PANTHER" id="PTHR43776:SF7">
    <property type="entry name" value="D,D-DIPEPTIDE TRANSPORT ATP-BINDING PROTEIN DDPF-RELATED"/>
    <property type="match status" value="1"/>
</dbReference>
<dbReference type="GO" id="GO:0055085">
    <property type="term" value="P:transmembrane transport"/>
    <property type="evidence" value="ECO:0007669"/>
    <property type="project" value="UniProtKB-ARBA"/>
</dbReference>
<evidence type="ECO:0000313" key="7">
    <source>
        <dbReference type="Proteomes" id="UP000077875"/>
    </source>
</evidence>
<dbReference type="NCBIfam" id="NF007739">
    <property type="entry name" value="PRK10419.1"/>
    <property type="match status" value="2"/>
</dbReference>
<dbReference type="Gene3D" id="3.40.50.300">
    <property type="entry name" value="P-loop containing nucleotide triphosphate hydrolases"/>
    <property type="match status" value="2"/>
</dbReference>
<feature type="domain" description="ABC transporter" evidence="5">
    <location>
        <begin position="10"/>
        <end position="256"/>
    </location>
</feature>
<dbReference type="PROSITE" id="PS50893">
    <property type="entry name" value="ABC_TRANSPORTER_2"/>
    <property type="match status" value="2"/>
</dbReference>
<keyword evidence="2" id="KW-0813">Transport</keyword>
<evidence type="ECO:0000256" key="3">
    <source>
        <dbReference type="ARBA" id="ARBA00022741"/>
    </source>
</evidence>
<dbReference type="InterPro" id="IPR050319">
    <property type="entry name" value="ABC_transp_ATP-bind"/>
</dbReference>
<gene>
    <name evidence="6" type="ORF">A5892_01760</name>
</gene>
<evidence type="ECO:0000256" key="2">
    <source>
        <dbReference type="ARBA" id="ARBA00022448"/>
    </source>
</evidence>
<feature type="domain" description="ABC transporter" evidence="5">
    <location>
        <begin position="283"/>
        <end position="525"/>
    </location>
</feature>
<dbReference type="PROSITE" id="PS00211">
    <property type="entry name" value="ABC_TRANSPORTER_1"/>
    <property type="match status" value="2"/>
</dbReference>
<dbReference type="InterPro" id="IPR003439">
    <property type="entry name" value="ABC_transporter-like_ATP-bd"/>
</dbReference>
<keyword evidence="3" id="KW-0547">Nucleotide-binding</keyword>
<dbReference type="Proteomes" id="UP000077875">
    <property type="component" value="Chromosome"/>
</dbReference>
<dbReference type="RefSeq" id="WP_064121328.1">
    <property type="nucleotide sequence ID" value="NZ_CP015243.1"/>
</dbReference>
<dbReference type="Pfam" id="PF00005">
    <property type="entry name" value="ABC_tran"/>
    <property type="match status" value="2"/>
</dbReference>
<dbReference type="GO" id="GO:0015833">
    <property type="term" value="P:peptide transport"/>
    <property type="evidence" value="ECO:0007669"/>
    <property type="project" value="InterPro"/>
</dbReference>
<name>A0A172YAV7_9GAMM</name>
<keyword evidence="7" id="KW-1185">Reference proteome</keyword>
<keyword evidence="4 6" id="KW-0067">ATP-binding</keyword>